<evidence type="ECO:0000313" key="2">
    <source>
        <dbReference type="EMBL" id="SFZ78522.1"/>
    </source>
</evidence>
<gene>
    <name evidence="2" type="ORF">SAMN02745887_03047</name>
</gene>
<dbReference type="InterPro" id="IPR037401">
    <property type="entry name" value="SnoaL-like"/>
</dbReference>
<feature type="domain" description="SnoaL-like" evidence="1">
    <location>
        <begin position="10"/>
        <end position="104"/>
    </location>
</feature>
<reference evidence="2 3" key="1">
    <citation type="submission" date="2016-11" db="EMBL/GenBank/DDBJ databases">
        <authorList>
            <person name="Jaros S."/>
            <person name="Januszkiewicz K."/>
            <person name="Wedrychowicz H."/>
        </authorList>
    </citation>
    <scope>NUCLEOTIDE SEQUENCE [LARGE SCALE GENOMIC DNA]</scope>
    <source>
        <strain evidence="2 3">DSM 18899</strain>
    </source>
</reference>
<name>A0A1K2HQJ3_9NEIS</name>
<keyword evidence="3" id="KW-1185">Reference proteome</keyword>
<dbReference type="Gene3D" id="3.10.450.50">
    <property type="match status" value="1"/>
</dbReference>
<evidence type="ECO:0000313" key="3">
    <source>
        <dbReference type="Proteomes" id="UP000186513"/>
    </source>
</evidence>
<dbReference type="STRING" id="1121279.SAMN02745887_03047"/>
<organism evidence="2 3">
    <name type="scientific">Chitinimonas taiwanensis DSM 18899</name>
    <dbReference type="NCBI Taxonomy" id="1121279"/>
    <lineage>
        <taxon>Bacteria</taxon>
        <taxon>Pseudomonadati</taxon>
        <taxon>Pseudomonadota</taxon>
        <taxon>Betaproteobacteria</taxon>
        <taxon>Neisseriales</taxon>
        <taxon>Chitinibacteraceae</taxon>
        <taxon>Chitinimonas</taxon>
    </lineage>
</organism>
<dbReference type="RefSeq" id="WP_072429529.1">
    <property type="nucleotide sequence ID" value="NZ_FPKR01000012.1"/>
</dbReference>
<sequence>MSPAELAQGQLDAYNAHNLERFLGFYAEDVVGYVFPDQPLFEGKAAMRARYAQIVFPGSTVHAAVPQRIVQGKRVIDHETVTGHPLFGESRVTVIYEAEDGLIRKLWMLR</sequence>
<dbReference type="AlphaFoldDB" id="A0A1K2HQJ3"/>
<dbReference type="Proteomes" id="UP000186513">
    <property type="component" value="Unassembled WGS sequence"/>
</dbReference>
<dbReference type="OrthoDB" id="9797178at2"/>
<dbReference type="EMBL" id="FPKR01000012">
    <property type="protein sequence ID" value="SFZ78522.1"/>
    <property type="molecule type" value="Genomic_DNA"/>
</dbReference>
<protein>
    <recommendedName>
        <fullName evidence="1">SnoaL-like domain-containing protein</fullName>
    </recommendedName>
</protein>
<dbReference type="InterPro" id="IPR008317">
    <property type="entry name" value="UCP030561"/>
</dbReference>
<evidence type="ECO:0000259" key="1">
    <source>
        <dbReference type="Pfam" id="PF12680"/>
    </source>
</evidence>
<accession>A0A1K2HQJ3</accession>
<dbReference type="Pfam" id="PF12680">
    <property type="entry name" value="SnoaL_2"/>
    <property type="match status" value="1"/>
</dbReference>
<dbReference type="InterPro" id="IPR032710">
    <property type="entry name" value="NTF2-like_dom_sf"/>
</dbReference>
<proteinExistence type="predicted"/>
<dbReference type="SUPFAM" id="SSF54427">
    <property type="entry name" value="NTF2-like"/>
    <property type="match status" value="1"/>
</dbReference>
<dbReference type="PIRSF" id="PIRSF030561">
    <property type="entry name" value="UCP030561"/>
    <property type="match status" value="1"/>
</dbReference>